<feature type="domain" description="Cyclic nucleotide-binding" evidence="2">
    <location>
        <begin position="8"/>
        <end position="111"/>
    </location>
</feature>
<comment type="caution">
    <text evidence="3">The sequence shown here is derived from an EMBL/GenBank/DDBJ whole genome shotgun (WGS) entry which is preliminary data.</text>
</comment>
<dbReference type="InterPro" id="IPR014710">
    <property type="entry name" value="RmlC-like_jellyroll"/>
</dbReference>
<accession>A0ABQ5MLX1</accession>
<dbReference type="Gene3D" id="2.60.120.10">
    <property type="entry name" value="Jelly Rolls"/>
    <property type="match status" value="1"/>
</dbReference>
<dbReference type="EMBL" id="BRVO01000003">
    <property type="protein sequence ID" value="GLB50306.1"/>
    <property type="molecule type" value="Genomic_DNA"/>
</dbReference>
<dbReference type="RefSeq" id="WP_281765934.1">
    <property type="nucleotide sequence ID" value="NZ_BRVO01000003.1"/>
</dbReference>
<gene>
    <name evidence="3" type="ORF">Y10_26740</name>
</gene>
<dbReference type="Proteomes" id="UP001143543">
    <property type="component" value="Unassembled WGS sequence"/>
</dbReference>
<dbReference type="PROSITE" id="PS50042">
    <property type="entry name" value="CNMP_BINDING_3"/>
    <property type="match status" value="1"/>
</dbReference>
<evidence type="ECO:0000259" key="2">
    <source>
        <dbReference type="PROSITE" id="PS50042"/>
    </source>
</evidence>
<keyword evidence="1" id="KW-0175">Coiled coil</keyword>
<name>A0ABQ5MLX1_9FLAO</name>
<keyword evidence="4" id="KW-1185">Reference proteome</keyword>
<sequence length="188" mass="21843">MLQKHLETYSILTAEDIALCYDLAERRTLKKGDYLVQEGYVCNEIAFVEEGVLRSFYYSSSSEEVTYCFPITNNFVTAYSSFLKQTPSLENIQALTKCELLVLSRADIQTLENSSINWLKFLKLKGDEEFIAMEKRVFLLQKENAEKRYEELLNKTPELLNLVPLKYLSSYLGITERHLSRVRKGLLK</sequence>
<evidence type="ECO:0000256" key="1">
    <source>
        <dbReference type="SAM" id="Coils"/>
    </source>
</evidence>
<evidence type="ECO:0000313" key="4">
    <source>
        <dbReference type="Proteomes" id="UP001143543"/>
    </source>
</evidence>
<reference evidence="3" key="1">
    <citation type="submission" date="2022-07" db="EMBL/GenBank/DDBJ databases">
        <title>Taxonomy of Novel Oxalotrophic and Methylotrophic Bacteria.</title>
        <authorList>
            <person name="Sahin N."/>
            <person name="Tani A."/>
        </authorList>
    </citation>
    <scope>NUCLEOTIDE SEQUENCE</scope>
    <source>
        <strain evidence="3">Y10</strain>
    </source>
</reference>
<protein>
    <submittedName>
        <fullName evidence="3">cAMP-binding protein</fullName>
    </submittedName>
</protein>
<feature type="coiled-coil region" evidence="1">
    <location>
        <begin position="135"/>
        <end position="162"/>
    </location>
</feature>
<dbReference type="SUPFAM" id="SSF51206">
    <property type="entry name" value="cAMP-binding domain-like"/>
    <property type="match status" value="1"/>
</dbReference>
<proteinExistence type="predicted"/>
<dbReference type="CDD" id="cd00038">
    <property type="entry name" value="CAP_ED"/>
    <property type="match status" value="1"/>
</dbReference>
<dbReference type="InterPro" id="IPR018490">
    <property type="entry name" value="cNMP-bd_dom_sf"/>
</dbReference>
<dbReference type="InterPro" id="IPR000595">
    <property type="entry name" value="cNMP-bd_dom"/>
</dbReference>
<evidence type="ECO:0000313" key="3">
    <source>
        <dbReference type="EMBL" id="GLB50306.1"/>
    </source>
</evidence>
<dbReference type="Pfam" id="PF00027">
    <property type="entry name" value="cNMP_binding"/>
    <property type="match status" value="1"/>
</dbReference>
<organism evidence="3 4">
    <name type="scientific">Neptunitalea lumnitzerae</name>
    <dbReference type="NCBI Taxonomy" id="2965509"/>
    <lineage>
        <taxon>Bacteria</taxon>
        <taxon>Pseudomonadati</taxon>
        <taxon>Bacteroidota</taxon>
        <taxon>Flavobacteriia</taxon>
        <taxon>Flavobacteriales</taxon>
        <taxon>Flavobacteriaceae</taxon>
        <taxon>Neptunitalea</taxon>
    </lineage>
</organism>